<evidence type="ECO:0000256" key="4">
    <source>
        <dbReference type="ARBA" id="ARBA00023139"/>
    </source>
</evidence>
<reference evidence="8" key="2">
    <citation type="submission" date="2022-01" db="EMBL/GenBank/DDBJ databases">
        <title>Novel bile acid biosynthetic pathways are enriched in the microbiome of centenarians.</title>
        <authorList>
            <person name="Sato Y."/>
            <person name="Atarashi K."/>
            <person name="Plichta R.D."/>
            <person name="Arai Y."/>
            <person name="Sasajima S."/>
            <person name="Kearney M.S."/>
            <person name="Suda W."/>
            <person name="Takeshita K."/>
            <person name="Sasaki T."/>
            <person name="Okamoto S."/>
            <person name="Skelly N.A."/>
            <person name="Okamura Y."/>
            <person name="Vlamakis H."/>
            <person name="Li Y."/>
            <person name="Tanoue T."/>
            <person name="Takei H."/>
            <person name="Nittono H."/>
            <person name="Narushima S."/>
            <person name="Irie J."/>
            <person name="Itoh H."/>
            <person name="Moriya K."/>
            <person name="Sugiura Y."/>
            <person name="Suematsu M."/>
            <person name="Moritoki N."/>
            <person name="Shibata S."/>
            <person name="Littman R.D."/>
            <person name="Fischbach A.M."/>
            <person name="Uwamino Y."/>
            <person name="Inoue T."/>
            <person name="Honda A."/>
            <person name="Hattori M."/>
            <person name="Murai T."/>
            <person name="Xavier J.R."/>
            <person name="Hirose N."/>
            <person name="Honda K."/>
        </authorList>
    </citation>
    <scope>NUCLEOTIDE SEQUENCE</scope>
    <source>
        <strain evidence="8">CE91-St55</strain>
    </source>
</reference>
<feature type="signal peptide" evidence="7">
    <location>
        <begin position="1"/>
        <end position="25"/>
    </location>
</feature>
<evidence type="ECO:0000256" key="7">
    <source>
        <dbReference type="SAM" id="SignalP"/>
    </source>
</evidence>
<dbReference type="InterPro" id="IPR006059">
    <property type="entry name" value="SBP"/>
</dbReference>
<keyword evidence="5" id="KW-0449">Lipoprotein</keyword>
<feature type="compositionally biased region" description="Low complexity" evidence="6">
    <location>
        <begin position="28"/>
        <end position="37"/>
    </location>
</feature>
<evidence type="ECO:0000256" key="2">
    <source>
        <dbReference type="ARBA" id="ARBA00022729"/>
    </source>
</evidence>
<name>A0A174XBH5_9FIRM</name>
<dbReference type="PANTHER" id="PTHR43649:SF33">
    <property type="entry name" value="POLYGALACTURONAN_RHAMNOGALACTURONAN-BINDING PROTEIN YTCQ"/>
    <property type="match status" value="1"/>
</dbReference>
<dbReference type="SUPFAM" id="SSF53850">
    <property type="entry name" value="Periplasmic binding protein-like II"/>
    <property type="match status" value="1"/>
</dbReference>
<dbReference type="Pfam" id="PF13416">
    <property type="entry name" value="SBP_bac_8"/>
    <property type="match status" value="1"/>
</dbReference>
<keyword evidence="4" id="KW-0564">Palmitate</keyword>
<accession>A0A174XBH5</accession>
<feature type="compositionally biased region" description="Basic and acidic residues" evidence="6">
    <location>
        <begin position="44"/>
        <end position="53"/>
    </location>
</feature>
<dbReference type="OrthoDB" id="9764112at2"/>
<gene>
    <name evidence="8" type="ORF">CE91St55_38250</name>
    <name evidence="9" type="ORF">GNE07_18550</name>
</gene>
<keyword evidence="2 7" id="KW-0732">Signal</keyword>
<dbReference type="GeneID" id="93152665"/>
<evidence type="ECO:0000313" key="8">
    <source>
        <dbReference type="EMBL" id="GKH01844.1"/>
    </source>
</evidence>
<dbReference type="RefSeq" id="WP_006771407.1">
    <property type="nucleotide sequence ID" value="NZ_BQNJ01000001.1"/>
</dbReference>
<dbReference type="EMBL" id="BQNJ01000001">
    <property type="protein sequence ID" value="GKH01844.1"/>
    <property type="molecule type" value="Genomic_DNA"/>
</dbReference>
<dbReference type="Proteomes" id="UP000434223">
    <property type="component" value="Unassembled WGS sequence"/>
</dbReference>
<evidence type="ECO:0000313" key="10">
    <source>
        <dbReference type="Proteomes" id="UP000434223"/>
    </source>
</evidence>
<dbReference type="EMBL" id="WNME01000012">
    <property type="protein sequence ID" value="MUB65028.1"/>
    <property type="molecule type" value="Genomic_DNA"/>
</dbReference>
<dbReference type="Gene3D" id="3.40.190.10">
    <property type="entry name" value="Periplasmic binding protein-like II"/>
    <property type="match status" value="2"/>
</dbReference>
<keyword evidence="3" id="KW-0472">Membrane</keyword>
<reference evidence="9 10" key="1">
    <citation type="submission" date="2019-09" db="EMBL/GenBank/DDBJ databases">
        <title>Draft genome sequencing of Hungatella hathewayi 123Y-2.</title>
        <authorList>
            <person name="Lv Q."/>
            <person name="Li S."/>
        </authorList>
    </citation>
    <scope>NUCLEOTIDE SEQUENCE [LARGE SCALE GENOMIC DNA]</scope>
    <source>
        <strain evidence="9 10">123Y-2</strain>
    </source>
</reference>
<keyword evidence="1" id="KW-1003">Cell membrane</keyword>
<evidence type="ECO:0000256" key="1">
    <source>
        <dbReference type="ARBA" id="ARBA00022475"/>
    </source>
</evidence>
<feature type="chain" id="PRO_5042683887" evidence="7">
    <location>
        <begin position="26"/>
        <end position="457"/>
    </location>
</feature>
<dbReference type="Proteomes" id="UP001055091">
    <property type="component" value="Unassembled WGS sequence"/>
</dbReference>
<dbReference type="PROSITE" id="PS51257">
    <property type="entry name" value="PROKAR_LIPOPROTEIN"/>
    <property type="match status" value="1"/>
</dbReference>
<feature type="region of interest" description="Disordered" evidence="6">
    <location>
        <begin position="28"/>
        <end position="53"/>
    </location>
</feature>
<evidence type="ECO:0000256" key="6">
    <source>
        <dbReference type="SAM" id="MobiDB-lite"/>
    </source>
</evidence>
<dbReference type="AlphaFoldDB" id="A0A174XBH5"/>
<sequence length="457" mass="50214">MRKGKKLTCLLMTGLMAASSLTACTNEPAPAASNAPEGGQSTEKAAEKTTEKASGDQITLRFMWWGGDARNEATLAVIDQYEKLHPEIRIEAEMNSDQGYIDKVSTMLANGTAPDILQQNVDSLPDFISRGDFFVNFKDYPDLFDPSGFDETFISQFGTFDGKLLALPTGMSCLATVANTAAAEANGVDLTKQITWDSMLEDGKALHAQNPDYYYMNVDTKILCEYVLRPYLRQMTGESFIIDSEKKISFTKEQLVEVLQYIKDCYDGGVFEPAEDSATFKGQIHTNPKWIDGKFVFAYGPSSSISLLMDAIPETKCSVVQMPMAENRVSDGYFADTPQYMTVNKNSDHVEEAVKFMDYFYNDPQAQETLKDVRSVPPTASARTLCAEKGLLNATVVEAVDLAAGLNGKSDKGYTTSAEVYAIQEDMIESVAYGQSTPEEAAENAIDLINDYLSGLN</sequence>
<evidence type="ECO:0000313" key="11">
    <source>
        <dbReference type="Proteomes" id="UP001055091"/>
    </source>
</evidence>
<dbReference type="InterPro" id="IPR050490">
    <property type="entry name" value="Bact_solute-bd_prot1"/>
</dbReference>
<evidence type="ECO:0000256" key="5">
    <source>
        <dbReference type="ARBA" id="ARBA00023288"/>
    </source>
</evidence>
<dbReference type="PANTHER" id="PTHR43649">
    <property type="entry name" value="ARABINOSE-BINDING PROTEIN-RELATED"/>
    <property type="match status" value="1"/>
</dbReference>
<evidence type="ECO:0000256" key="3">
    <source>
        <dbReference type="ARBA" id="ARBA00023136"/>
    </source>
</evidence>
<evidence type="ECO:0000313" key="9">
    <source>
        <dbReference type="EMBL" id="MUB65028.1"/>
    </source>
</evidence>
<proteinExistence type="predicted"/>
<protein>
    <submittedName>
        <fullName evidence="9">Extracellular solute-binding protein</fullName>
    </submittedName>
    <submittedName>
        <fullName evidence="8">Sugar ABC transporter substrate-binding protein</fullName>
    </submittedName>
</protein>
<comment type="caution">
    <text evidence="8">The sequence shown here is derived from an EMBL/GenBank/DDBJ whole genome shotgun (WGS) entry which is preliminary data.</text>
</comment>
<organism evidence="8 11">
    <name type="scientific">Hungatella hathewayi</name>
    <dbReference type="NCBI Taxonomy" id="154046"/>
    <lineage>
        <taxon>Bacteria</taxon>
        <taxon>Bacillati</taxon>
        <taxon>Bacillota</taxon>
        <taxon>Clostridia</taxon>
        <taxon>Lachnospirales</taxon>
        <taxon>Lachnospiraceae</taxon>
        <taxon>Hungatella</taxon>
    </lineage>
</organism>